<dbReference type="SMART" id="SM00812">
    <property type="entry name" value="Alpha_L_fucos"/>
    <property type="match status" value="1"/>
</dbReference>
<organism evidence="9 11">
    <name type="scientific">Clostridium neonatale</name>
    <dbReference type="NCBI Taxonomy" id="137838"/>
    <lineage>
        <taxon>Bacteria</taxon>
        <taxon>Bacillati</taxon>
        <taxon>Bacillota</taxon>
        <taxon>Clostridia</taxon>
        <taxon>Eubacteriales</taxon>
        <taxon>Clostridiaceae</taxon>
        <taxon>Clostridium</taxon>
    </lineage>
</organism>
<comment type="function">
    <text evidence="1">Alpha-L-fucosidase is responsible for hydrolyzing the alpha-1,6-linked fucose joined to the reducing-end N-acetylglucosamine of the carbohydrate moieties of glycoproteins.</text>
</comment>
<dbReference type="AlphaFoldDB" id="A0AA86JAY2"/>
<reference evidence="10" key="2">
    <citation type="submission" date="2022-10" db="EMBL/GenBank/DDBJ databases">
        <authorList>
            <person name="Aires J."/>
            <person name="Mesa V."/>
        </authorList>
    </citation>
    <scope>NUCLEOTIDE SEQUENCE</scope>
    <source>
        <strain evidence="10">Clostridium neonatale JD116</strain>
    </source>
</reference>
<protein>
    <recommendedName>
        <fullName evidence="3">alpha-L-fucosidase</fullName>
        <ecNumber evidence="3">3.2.1.51</ecNumber>
    </recommendedName>
</protein>
<comment type="caution">
    <text evidence="9">The sequence shown here is derived from an EMBL/GenBank/DDBJ whole genome shotgun (WGS) entry which is preliminary data.</text>
</comment>
<keyword evidence="4" id="KW-0732">Signal</keyword>
<evidence type="ECO:0000259" key="8">
    <source>
        <dbReference type="Pfam" id="PF01120"/>
    </source>
</evidence>
<evidence type="ECO:0000256" key="4">
    <source>
        <dbReference type="ARBA" id="ARBA00022729"/>
    </source>
</evidence>
<dbReference type="SUPFAM" id="SSF51445">
    <property type="entry name" value="(Trans)glycosidases"/>
    <property type="match status" value="1"/>
</dbReference>
<dbReference type="PRINTS" id="PR00741">
    <property type="entry name" value="GLHYDRLASE29"/>
</dbReference>
<evidence type="ECO:0000313" key="11">
    <source>
        <dbReference type="Proteomes" id="UP000789738"/>
    </source>
</evidence>
<dbReference type="EC" id="3.2.1.51" evidence="3"/>
<dbReference type="GO" id="GO:0016139">
    <property type="term" value="P:glycoside catabolic process"/>
    <property type="evidence" value="ECO:0007669"/>
    <property type="project" value="TreeGrafter"/>
</dbReference>
<dbReference type="EMBL" id="CAKJVE010000001">
    <property type="protein sequence ID" value="CAG9701749.1"/>
    <property type="molecule type" value="Genomic_DNA"/>
</dbReference>
<keyword evidence="6 10" id="KW-0326">Glycosidase</keyword>
<name>A0AA86JAY2_9CLOT</name>
<dbReference type="InterPro" id="IPR016286">
    <property type="entry name" value="FUC_metazoa-typ"/>
</dbReference>
<keyword evidence="5 10" id="KW-0378">Hydrolase</keyword>
<dbReference type="GO" id="GO:0005764">
    <property type="term" value="C:lysosome"/>
    <property type="evidence" value="ECO:0007669"/>
    <property type="project" value="TreeGrafter"/>
</dbReference>
<feature type="domain" description="Glycoside hydrolase family 29 N-terminal" evidence="8">
    <location>
        <begin position="10"/>
        <end position="307"/>
    </location>
</feature>
<dbReference type="RefSeq" id="WP_210886421.1">
    <property type="nucleotide sequence ID" value="NZ_CAKJVE010000001.1"/>
</dbReference>
<dbReference type="Gene3D" id="3.20.20.80">
    <property type="entry name" value="Glycosidases"/>
    <property type="match status" value="1"/>
</dbReference>
<evidence type="ECO:0000313" key="10">
    <source>
        <dbReference type="EMBL" id="CAI3550586.1"/>
    </source>
</evidence>
<comment type="similarity">
    <text evidence="2">Belongs to the glycosyl hydrolase 29 family.</text>
</comment>
<dbReference type="GO" id="GO:0006004">
    <property type="term" value="P:fucose metabolic process"/>
    <property type="evidence" value="ECO:0007669"/>
    <property type="project" value="InterPro"/>
</dbReference>
<dbReference type="Proteomes" id="UP001189143">
    <property type="component" value="Unassembled WGS sequence"/>
</dbReference>
<dbReference type="EMBL" id="CAMTCP010000099">
    <property type="protein sequence ID" value="CAI3550586.1"/>
    <property type="molecule type" value="Genomic_DNA"/>
</dbReference>
<feature type="site" description="May be important for catalysis" evidence="7">
    <location>
        <position position="239"/>
    </location>
</feature>
<proteinExistence type="inferred from homology"/>
<evidence type="ECO:0000256" key="7">
    <source>
        <dbReference type="PIRSR" id="PIRSR001092-1"/>
    </source>
</evidence>
<evidence type="ECO:0000256" key="3">
    <source>
        <dbReference type="ARBA" id="ARBA00012662"/>
    </source>
</evidence>
<evidence type="ECO:0000256" key="6">
    <source>
        <dbReference type="ARBA" id="ARBA00023295"/>
    </source>
</evidence>
<dbReference type="InterPro" id="IPR017853">
    <property type="entry name" value="GH"/>
</dbReference>
<dbReference type="GO" id="GO:0004560">
    <property type="term" value="F:alpha-L-fucosidase activity"/>
    <property type="evidence" value="ECO:0007669"/>
    <property type="project" value="UniProtKB-EC"/>
</dbReference>
<reference evidence="9" key="1">
    <citation type="submission" date="2021-10" db="EMBL/GenBank/DDBJ databases">
        <authorList>
            <person name="Mesa V."/>
        </authorList>
    </citation>
    <scope>NUCLEOTIDE SEQUENCE</scope>
    <source>
        <strain evidence="9">CC3_PB</strain>
    </source>
</reference>
<dbReference type="Proteomes" id="UP000789738">
    <property type="component" value="Unassembled WGS sequence"/>
</dbReference>
<gene>
    <name evidence="10" type="ORF">CNEO2_180026</name>
    <name evidence="9" type="ORF">CNEO_10261</name>
</gene>
<dbReference type="InterPro" id="IPR057739">
    <property type="entry name" value="Glyco_hydro_29_N"/>
</dbReference>
<sequence length="411" mass="47320">MAVKPELRVENFENMAFGMFVHWGLYSIKESGEWAMEIHNISSDEYEKYADEFDAKNYNPRNMTKLAKKVGIKYIVLTSKHHEGFFLYDTNGLSDYDAPHSAAKRDLLREFLEACREDGIIPILYHATLDWHESHYKSDFNTYLEYLRKSVEVLCTRYGEIGGFWFDGNWDKRDADWKLDELYGTIRKYQPNAMIINNTGLSRRGQLEHEEIDSVTFEQGLPTPIDRSNMNKYVSGEMCQTMNSHWGIAKNDFNYKSTAQLIETLCACRKVGANYLLNVGPDKDGNLTKMQEAMLEVIGQWMSINGKAIYDGNPCNIQGYNKDFALTTKEGKIYLFIHDLKIVGNKNVTLGGRVDNPRAFTNLYRKINGVKWMDNNEELIFTQNEEEGLVCVNATGYPYGTNLVVRVAEVY</sequence>
<dbReference type="PANTHER" id="PTHR10030">
    <property type="entry name" value="ALPHA-L-FUCOSIDASE"/>
    <property type="match status" value="1"/>
</dbReference>
<evidence type="ECO:0000256" key="2">
    <source>
        <dbReference type="ARBA" id="ARBA00007951"/>
    </source>
</evidence>
<evidence type="ECO:0000256" key="1">
    <source>
        <dbReference type="ARBA" id="ARBA00004071"/>
    </source>
</evidence>
<dbReference type="PIRSF" id="PIRSF001092">
    <property type="entry name" value="Alpha-L-fucosidase"/>
    <property type="match status" value="1"/>
</dbReference>
<accession>A0AA86JAY2</accession>
<evidence type="ECO:0000313" key="9">
    <source>
        <dbReference type="EMBL" id="CAG9701749.1"/>
    </source>
</evidence>
<dbReference type="Pfam" id="PF01120">
    <property type="entry name" value="Alpha_L_fucos"/>
    <property type="match status" value="1"/>
</dbReference>
<dbReference type="InterPro" id="IPR000933">
    <property type="entry name" value="Glyco_hydro_29"/>
</dbReference>
<dbReference type="PANTHER" id="PTHR10030:SF37">
    <property type="entry name" value="ALPHA-L-FUCOSIDASE-RELATED"/>
    <property type="match status" value="1"/>
</dbReference>
<evidence type="ECO:0000256" key="5">
    <source>
        <dbReference type="ARBA" id="ARBA00022801"/>
    </source>
</evidence>